<reference evidence="2" key="1">
    <citation type="journal article" date="2014" name="Front. Microbiol.">
        <title>High frequency of phylogenetically diverse reductive dehalogenase-homologous genes in deep subseafloor sedimentary metagenomes.</title>
        <authorList>
            <person name="Kawai M."/>
            <person name="Futagami T."/>
            <person name="Toyoda A."/>
            <person name="Takaki Y."/>
            <person name="Nishi S."/>
            <person name="Hori S."/>
            <person name="Arai W."/>
            <person name="Tsubouchi T."/>
            <person name="Morono Y."/>
            <person name="Uchiyama I."/>
            <person name="Ito T."/>
            <person name="Fujiyama A."/>
            <person name="Inagaki F."/>
            <person name="Takami H."/>
        </authorList>
    </citation>
    <scope>NUCLEOTIDE SEQUENCE</scope>
    <source>
        <strain evidence="2">Expedition CK06-06</strain>
    </source>
</reference>
<feature type="domain" description="F5/8 type C" evidence="1">
    <location>
        <begin position="60"/>
        <end position="183"/>
    </location>
</feature>
<comment type="caution">
    <text evidence="2">The sequence shown here is derived from an EMBL/GenBank/DDBJ whole genome shotgun (WGS) entry which is preliminary data.</text>
</comment>
<dbReference type="AlphaFoldDB" id="X0U740"/>
<feature type="non-terminal residue" evidence="2">
    <location>
        <position position="1"/>
    </location>
</feature>
<sequence length="207" mass="24231">AKYTHFTQKRLRMKWFEQQNIAEYLGARAEKHRLPNHYRNIAVQLSGTEGIPNGYPRASSKSEYGNQPWFAARCAIDGKTDNRGHGRDFPSWRPDRRDDVWWKVEFGREVQVDKLVVYLRAEFPHDKHWRSAVLEFSDGSRQEINFAKTAAPQSFTFDHRTVTWVKLTDLVQEEPLGWCALTEIEVWGRDAHVPHLATVRVEPSQRD</sequence>
<gene>
    <name evidence="2" type="ORF">S01H1_45629</name>
</gene>
<evidence type="ECO:0000259" key="1">
    <source>
        <dbReference type="Pfam" id="PF00754"/>
    </source>
</evidence>
<evidence type="ECO:0000313" key="2">
    <source>
        <dbReference type="EMBL" id="GAG01584.1"/>
    </source>
</evidence>
<organism evidence="2">
    <name type="scientific">marine sediment metagenome</name>
    <dbReference type="NCBI Taxonomy" id="412755"/>
    <lineage>
        <taxon>unclassified sequences</taxon>
        <taxon>metagenomes</taxon>
        <taxon>ecological metagenomes</taxon>
    </lineage>
</organism>
<dbReference type="InterPro" id="IPR000421">
    <property type="entry name" value="FA58C"/>
</dbReference>
<dbReference type="Gene3D" id="2.60.120.260">
    <property type="entry name" value="Galactose-binding domain-like"/>
    <property type="match status" value="1"/>
</dbReference>
<dbReference type="SUPFAM" id="SSF49785">
    <property type="entry name" value="Galactose-binding domain-like"/>
    <property type="match status" value="1"/>
</dbReference>
<dbReference type="Pfam" id="PF00754">
    <property type="entry name" value="F5_F8_type_C"/>
    <property type="match status" value="1"/>
</dbReference>
<name>X0U740_9ZZZZ</name>
<proteinExistence type="predicted"/>
<protein>
    <recommendedName>
        <fullName evidence="1">F5/8 type C domain-containing protein</fullName>
    </recommendedName>
</protein>
<dbReference type="EMBL" id="BARS01029174">
    <property type="protein sequence ID" value="GAG01584.1"/>
    <property type="molecule type" value="Genomic_DNA"/>
</dbReference>
<accession>X0U740</accession>
<dbReference type="InterPro" id="IPR008979">
    <property type="entry name" value="Galactose-bd-like_sf"/>
</dbReference>